<dbReference type="OrthoDB" id="5391043at2759"/>
<dbReference type="SMART" id="SM00066">
    <property type="entry name" value="GAL4"/>
    <property type="match status" value="1"/>
</dbReference>
<evidence type="ECO:0000259" key="4">
    <source>
        <dbReference type="PROSITE" id="PS50048"/>
    </source>
</evidence>
<dbReference type="STRING" id="1042311.A0A2T3ZKQ3"/>
<feature type="compositionally biased region" description="Basic residues" evidence="3">
    <location>
        <begin position="39"/>
        <end position="49"/>
    </location>
</feature>
<keyword evidence="2" id="KW-0539">Nucleus</keyword>
<reference evidence="5 6" key="1">
    <citation type="submission" date="2016-07" db="EMBL/GenBank/DDBJ databases">
        <title>Multiple horizontal gene transfer events from other fungi enriched the ability of initially mycotrophic Trichoderma (Ascomycota) to feed on dead plant biomass.</title>
        <authorList>
            <consortium name="DOE Joint Genome Institute"/>
            <person name="Aerts A."/>
            <person name="Atanasova L."/>
            <person name="Chenthamara K."/>
            <person name="Zhang J."/>
            <person name="Grujic M."/>
            <person name="Henrissat B."/>
            <person name="Kuo A."/>
            <person name="Salamov A."/>
            <person name="Lipzen A."/>
            <person name="Labutti K."/>
            <person name="Barry K."/>
            <person name="Miao Y."/>
            <person name="Rahimi M.J."/>
            <person name="Shen Q."/>
            <person name="Grigoriev I.V."/>
            <person name="Kubicek C.P."/>
            <person name="Druzhinina I.S."/>
        </authorList>
    </citation>
    <scope>NUCLEOTIDE SEQUENCE [LARGE SCALE GENOMIC DNA]</scope>
    <source>
        <strain evidence="5 6">CBS 433.97</strain>
    </source>
</reference>
<dbReference type="InterPro" id="IPR021858">
    <property type="entry name" value="Fun_TF"/>
</dbReference>
<proteinExistence type="predicted"/>
<sequence>MMEKQSIAQSMASAKAPSHEQQGNSLLQNDGEKDEANRKKTGTTRKRTKTGCLTCRRRRIKCDEGRPVCNNCIKSRRDCEGYSQRVIFKEPLGSFSSPFSQGIYSSGPSGIAGDPLSTHPGRQPSRGLFPAIAPRPPSFDHHQHVVPLQSAVAPYQHPFHQGTLLQNAPGYNMGPNQYFQAPYSAQFPNPLLATEANGGPGYFATAPSEALFFPVPDRATTHDAISNFGSLNGDNGLSAYPGAAIPQPLNNQWEHDMLDDEASIPDSDDDMPDIRRNMPPIKNMVSERWTLNAEDASIFSALAQNDDVLAYMETPYSAEYWASGLNMVFTHFINVTGPGISIFEGNISCASERGKSRTAAGSGQSLWSYAVPTLALQHLGLFHAMLALASLQLAKLRDSPPTAALKHYHCAIRRVAKSVKSPSKRTQPATLAATLLLGYFEVWSSDHTKWCNHLFGARILFREMSLGDMTRLCFPVKRMRQGQEATGYQLGHISSQFYGSHQQPVSPQGGLNSLDYDFIHAITGLTVTPEDYGEGERQPSDKRNAPATDEEIEKYDIICDLFWWYCKMDVYQSILGGTKLFMEYECWTQIPPRAPFSTYSAAYGTYDHLILLLGRLSDFVSKDLFRKQKAIEAQGGGAGAGSPTMFPGMFPTFGKVQAPMGFSPPRDDTPQSDSQDDIDPEASYEAALQEWNSIYRSFEIFKSHLGPGFQPINDEFGDKKGTRTPFGNAIYFKTYSIAGIWMNYYMGFIHLYRSHPSMPPVAMRAAGLMAKQTAGFALKIGQIAFGLAADCSEYAEINTYLGAALIESSFCVFVAGIQYKETAQREWVIQRMHDIARLTGWQSAMQIACGCESAWIKASTMGGPEYSRPTIINDFPSSIWKNPRRIDKKIDELESNDERRLVLAKAERTHYAIGILAIETELARLELRDDLN</sequence>
<dbReference type="PROSITE" id="PS50048">
    <property type="entry name" value="ZN2_CY6_FUNGAL_2"/>
    <property type="match status" value="1"/>
</dbReference>
<dbReference type="PANTHER" id="PTHR37534:SF23">
    <property type="entry name" value="ZN(II)2CYS6 TRANSCRIPTION FACTOR (EUROFUNG)"/>
    <property type="match status" value="1"/>
</dbReference>
<gene>
    <name evidence="5" type="ORF">M441DRAFT_316282</name>
</gene>
<name>A0A2T3ZKQ3_TRIA4</name>
<dbReference type="SUPFAM" id="SSF57701">
    <property type="entry name" value="Zn2/Cys6 DNA-binding domain"/>
    <property type="match status" value="1"/>
</dbReference>
<dbReference type="GO" id="GO:0000976">
    <property type="term" value="F:transcription cis-regulatory region binding"/>
    <property type="evidence" value="ECO:0007669"/>
    <property type="project" value="TreeGrafter"/>
</dbReference>
<dbReference type="EMBL" id="KZ679257">
    <property type="protein sequence ID" value="PTB45385.1"/>
    <property type="molecule type" value="Genomic_DNA"/>
</dbReference>
<dbReference type="Pfam" id="PF00172">
    <property type="entry name" value="Zn_clus"/>
    <property type="match status" value="1"/>
</dbReference>
<dbReference type="InterPro" id="IPR001138">
    <property type="entry name" value="Zn2Cys6_DnaBD"/>
</dbReference>
<dbReference type="PANTHER" id="PTHR37534">
    <property type="entry name" value="TRANSCRIPTIONAL ACTIVATOR PROTEIN UGA3"/>
    <property type="match status" value="1"/>
</dbReference>
<keyword evidence="6" id="KW-1185">Reference proteome</keyword>
<evidence type="ECO:0000256" key="3">
    <source>
        <dbReference type="SAM" id="MobiDB-lite"/>
    </source>
</evidence>
<evidence type="ECO:0000256" key="2">
    <source>
        <dbReference type="ARBA" id="ARBA00023242"/>
    </source>
</evidence>
<feature type="compositionally biased region" description="Polar residues" evidence="3">
    <location>
        <begin position="1"/>
        <end position="12"/>
    </location>
</feature>
<dbReference type="Proteomes" id="UP000240493">
    <property type="component" value="Unassembled WGS sequence"/>
</dbReference>
<dbReference type="GO" id="GO:0045944">
    <property type="term" value="P:positive regulation of transcription by RNA polymerase II"/>
    <property type="evidence" value="ECO:0007669"/>
    <property type="project" value="TreeGrafter"/>
</dbReference>
<protein>
    <recommendedName>
        <fullName evidence="4">Zn(2)-C6 fungal-type domain-containing protein</fullName>
    </recommendedName>
</protein>
<dbReference type="InterPro" id="IPR036864">
    <property type="entry name" value="Zn2-C6_fun-type_DNA-bd_sf"/>
</dbReference>
<dbReference type="CDD" id="cd00067">
    <property type="entry name" value="GAL4"/>
    <property type="match status" value="1"/>
</dbReference>
<organism evidence="5 6">
    <name type="scientific">Trichoderma asperellum (strain ATCC 204424 / CBS 433.97 / NBRC 101777)</name>
    <dbReference type="NCBI Taxonomy" id="1042311"/>
    <lineage>
        <taxon>Eukaryota</taxon>
        <taxon>Fungi</taxon>
        <taxon>Dikarya</taxon>
        <taxon>Ascomycota</taxon>
        <taxon>Pezizomycotina</taxon>
        <taxon>Sordariomycetes</taxon>
        <taxon>Hypocreomycetidae</taxon>
        <taxon>Hypocreales</taxon>
        <taxon>Hypocreaceae</taxon>
        <taxon>Trichoderma</taxon>
    </lineage>
</organism>
<dbReference type="GO" id="GO:0005634">
    <property type="term" value="C:nucleus"/>
    <property type="evidence" value="ECO:0007669"/>
    <property type="project" value="UniProtKB-SubCell"/>
</dbReference>
<dbReference type="GO" id="GO:0000981">
    <property type="term" value="F:DNA-binding transcription factor activity, RNA polymerase II-specific"/>
    <property type="evidence" value="ECO:0007669"/>
    <property type="project" value="InterPro"/>
</dbReference>
<feature type="domain" description="Zn(2)-C6 fungal-type" evidence="4">
    <location>
        <begin position="51"/>
        <end position="79"/>
    </location>
</feature>
<dbReference type="GO" id="GO:0008270">
    <property type="term" value="F:zinc ion binding"/>
    <property type="evidence" value="ECO:0007669"/>
    <property type="project" value="InterPro"/>
</dbReference>
<dbReference type="Pfam" id="PF11951">
    <property type="entry name" value="Fungal_trans_2"/>
    <property type="match status" value="1"/>
</dbReference>
<dbReference type="PROSITE" id="PS00463">
    <property type="entry name" value="ZN2_CY6_FUNGAL_1"/>
    <property type="match status" value="1"/>
</dbReference>
<dbReference type="Gene3D" id="4.10.240.10">
    <property type="entry name" value="Zn(2)-C6 fungal-type DNA-binding domain"/>
    <property type="match status" value="1"/>
</dbReference>
<feature type="compositionally biased region" description="Polar residues" evidence="3">
    <location>
        <begin position="19"/>
        <end position="28"/>
    </location>
</feature>
<feature type="region of interest" description="Disordered" evidence="3">
    <location>
        <begin position="1"/>
        <end position="49"/>
    </location>
</feature>
<comment type="subcellular location">
    <subcellularLocation>
        <location evidence="1">Nucleus</location>
    </subcellularLocation>
</comment>
<evidence type="ECO:0000313" key="5">
    <source>
        <dbReference type="EMBL" id="PTB45385.1"/>
    </source>
</evidence>
<accession>A0A2T3ZKQ3</accession>
<dbReference type="AlphaFoldDB" id="A0A2T3ZKQ3"/>
<evidence type="ECO:0000256" key="1">
    <source>
        <dbReference type="ARBA" id="ARBA00004123"/>
    </source>
</evidence>
<evidence type="ECO:0000313" key="6">
    <source>
        <dbReference type="Proteomes" id="UP000240493"/>
    </source>
</evidence>